<feature type="compositionally biased region" description="Polar residues" evidence="11">
    <location>
        <begin position="205"/>
        <end position="219"/>
    </location>
</feature>
<evidence type="ECO:0000256" key="1">
    <source>
        <dbReference type="ARBA" id="ARBA00004123"/>
    </source>
</evidence>
<keyword evidence="14" id="KW-1185">Reference proteome</keyword>
<evidence type="ECO:0000256" key="8">
    <source>
        <dbReference type="ARBA" id="ARBA00023163"/>
    </source>
</evidence>
<keyword evidence="7" id="KW-0238">DNA-binding</keyword>
<feature type="non-terminal residue" evidence="13">
    <location>
        <position position="737"/>
    </location>
</feature>
<comment type="subcellular location">
    <subcellularLocation>
        <location evidence="1">Nucleus</location>
    </subcellularLocation>
</comment>
<dbReference type="FunFam" id="3.30.160.60:FF:001388">
    <property type="entry name" value="Zinc finger and AT-hook domain containing"/>
    <property type="match status" value="1"/>
</dbReference>
<reference evidence="13 14" key="1">
    <citation type="journal article" date="2013" name="Proc. Natl. Acad. Sci. U.S.A.">
        <title>The king cobra genome reveals dynamic gene evolution and adaptation in the snake venom system.</title>
        <authorList>
            <person name="Vonk F.J."/>
            <person name="Casewell N.R."/>
            <person name="Henkel C.V."/>
            <person name="Heimberg A.M."/>
            <person name="Jansen H.J."/>
            <person name="McCleary R.J."/>
            <person name="Kerkkamp H.M."/>
            <person name="Vos R.A."/>
            <person name="Guerreiro I."/>
            <person name="Calvete J.J."/>
            <person name="Wuster W."/>
            <person name="Woods A.E."/>
            <person name="Logan J.M."/>
            <person name="Harrison R.A."/>
            <person name="Castoe T.A."/>
            <person name="de Koning A.P."/>
            <person name="Pollock D.D."/>
            <person name="Yandell M."/>
            <person name="Calderon D."/>
            <person name="Renjifo C."/>
            <person name="Currier R.B."/>
            <person name="Salgado D."/>
            <person name="Pla D."/>
            <person name="Sanz L."/>
            <person name="Hyder A.S."/>
            <person name="Ribeiro J.M."/>
            <person name="Arntzen J.W."/>
            <person name="van den Thillart G.E."/>
            <person name="Boetzer M."/>
            <person name="Pirovano W."/>
            <person name="Dirks R.P."/>
            <person name="Spaink H.P."/>
            <person name="Duboule D."/>
            <person name="McGlinn E."/>
            <person name="Kini R.M."/>
            <person name="Richardson M.K."/>
        </authorList>
    </citation>
    <scope>NUCLEOTIDE SEQUENCE</scope>
    <source>
        <tissue evidence="13">Blood</tissue>
    </source>
</reference>
<evidence type="ECO:0000256" key="5">
    <source>
        <dbReference type="ARBA" id="ARBA00022833"/>
    </source>
</evidence>
<feature type="compositionally biased region" description="Basic and acidic residues" evidence="11">
    <location>
        <begin position="147"/>
        <end position="178"/>
    </location>
</feature>
<feature type="domain" description="C2H2-type" evidence="12">
    <location>
        <begin position="439"/>
        <end position="467"/>
    </location>
</feature>
<dbReference type="PANTHER" id="PTHR24408:SF21">
    <property type="entry name" value="ZINC FINGER PROTEIN"/>
    <property type="match status" value="1"/>
</dbReference>
<dbReference type="SMART" id="SM00355">
    <property type="entry name" value="ZnF_C2H2"/>
    <property type="match status" value="13"/>
</dbReference>
<feature type="domain" description="C2H2-type" evidence="12">
    <location>
        <begin position="713"/>
        <end position="737"/>
    </location>
</feature>
<dbReference type="AlphaFoldDB" id="V8NEG5"/>
<accession>V8NEG5</accession>
<dbReference type="EMBL" id="AZIM01004649">
    <property type="protein sequence ID" value="ETE60465.1"/>
    <property type="molecule type" value="Genomic_DNA"/>
</dbReference>
<dbReference type="PANTHER" id="PTHR24408">
    <property type="entry name" value="ZINC FINGER PROTEIN"/>
    <property type="match status" value="1"/>
</dbReference>
<evidence type="ECO:0000256" key="4">
    <source>
        <dbReference type="ARBA" id="ARBA00022771"/>
    </source>
</evidence>
<evidence type="ECO:0000256" key="9">
    <source>
        <dbReference type="ARBA" id="ARBA00023242"/>
    </source>
</evidence>
<dbReference type="Proteomes" id="UP000018936">
    <property type="component" value="Unassembled WGS sequence"/>
</dbReference>
<keyword evidence="2" id="KW-0479">Metal-binding</keyword>
<dbReference type="Pfam" id="PF00096">
    <property type="entry name" value="zf-C2H2"/>
    <property type="match status" value="4"/>
</dbReference>
<feature type="region of interest" description="Disordered" evidence="11">
    <location>
        <begin position="63"/>
        <end position="98"/>
    </location>
</feature>
<dbReference type="GO" id="GO:0008270">
    <property type="term" value="F:zinc ion binding"/>
    <property type="evidence" value="ECO:0007669"/>
    <property type="project" value="UniProtKB-KW"/>
</dbReference>
<comment type="caution">
    <text evidence="13">The sequence shown here is derived from an EMBL/GenBank/DDBJ whole genome shotgun (WGS) entry which is preliminary data.</text>
</comment>
<evidence type="ECO:0000259" key="12">
    <source>
        <dbReference type="PROSITE" id="PS50157"/>
    </source>
</evidence>
<feature type="domain" description="C2H2-type" evidence="12">
    <location>
        <begin position="280"/>
        <end position="307"/>
    </location>
</feature>
<keyword evidence="6" id="KW-0805">Transcription regulation</keyword>
<keyword evidence="9" id="KW-0539">Nucleus</keyword>
<gene>
    <name evidence="13" type="primary">ZFAT</name>
    <name evidence="13" type="ORF">L345_13793</name>
</gene>
<dbReference type="OrthoDB" id="10015593at2759"/>
<dbReference type="FunFam" id="3.30.160.60:FF:000255">
    <property type="entry name" value="Zinc finger and AT-hook domain containing"/>
    <property type="match status" value="1"/>
</dbReference>
<dbReference type="InterPro" id="IPR013087">
    <property type="entry name" value="Znf_C2H2_type"/>
</dbReference>
<evidence type="ECO:0000256" key="3">
    <source>
        <dbReference type="ARBA" id="ARBA00022737"/>
    </source>
</evidence>
<feature type="domain" description="C2H2-type" evidence="12">
    <location>
        <begin position="106"/>
        <end position="124"/>
    </location>
</feature>
<keyword evidence="5" id="KW-0862">Zinc</keyword>
<dbReference type="GO" id="GO:0005634">
    <property type="term" value="C:nucleus"/>
    <property type="evidence" value="ECO:0007669"/>
    <property type="project" value="UniProtKB-SubCell"/>
</dbReference>
<dbReference type="SUPFAM" id="SSF57667">
    <property type="entry name" value="beta-beta-alpha zinc fingers"/>
    <property type="match status" value="4"/>
</dbReference>
<keyword evidence="8" id="KW-0804">Transcription</keyword>
<protein>
    <submittedName>
        <fullName evidence="13">Zinc finger protein ZFAT</fullName>
    </submittedName>
</protein>
<proteinExistence type="predicted"/>
<feature type="domain" description="C2H2-type" evidence="12">
    <location>
        <begin position="385"/>
        <end position="412"/>
    </location>
</feature>
<dbReference type="GO" id="GO:0043565">
    <property type="term" value="F:sequence-specific DNA binding"/>
    <property type="evidence" value="ECO:0007669"/>
    <property type="project" value="TreeGrafter"/>
</dbReference>
<feature type="non-terminal residue" evidence="13">
    <location>
        <position position="1"/>
    </location>
</feature>
<feature type="domain" description="C2H2-type" evidence="12">
    <location>
        <begin position="625"/>
        <end position="652"/>
    </location>
</feature>
<evidence type="ECO:0000313" key="13">
    <source>
        <dbReference type="EMBL" id="ETE60465.1"/>
    </source>
</evidence>
<dbReference type="InterPro" id="IPR036236">
    <property type="entry name" value="Znf_C2H2_sf"/>
</dbReference>
<keyword evidence="3" id="KW-0677">Repeat</keyword>
<evidence type="ECO:0000256" key="2">
    <source>
        <dbReference type="ARBA" id="ARBA00022723"/>
    </source>
</evidence>
<dbReference type="FunFam" id="3.30.160.60:FF:001211">
    <property type="entry name" value="Zinc finger and AT-hook domain containing"/>
    <property type="match status" value="1"/>
</dbReference>
<evidence type="ECO:0000256" key="6">
    <source>
        <dbReference type="ARBA" id="ARBA00023015"/>
    </source>
</evidence>
<keyword evidence="4 10" id="KW-0863">Zinc-finger</keyword>
<name>V8NEG5_OPHHA</name>
<feature type="domain" description="C2H2-type" evidence="12">
    <location>
        <begin position="413"/>
        <end position="435"/>
    </location>
</feature>
<feature type="compositionally biased region" description="Acidic residues" evidence="11">
    <location>
        <begin position="134"/>
        <end position="146"/>
    </location>
</feature>
<evidence type="ECO:0000256" key="7">
    <source>
        <dbReference type="ARBA" id="ARBA00023125"/>
    </source>
</evidence>
<feature type="region of interest" description="Disordered" evidence="11">
    <location>
        <begin position="134"/>
        <end position="178"/>
    </location>
</feature>
<organism evidence="13 14">
    <name type="scientific">Ophiophagus hannah</name>
    <name type="common">King cobra</name>
    <name type="synonym">Naja hannah</name>
    <dbReference type="NCBI Taxonomy" id="8665"/>
    <lineage>
        <taxon>Eukaryota</taxon>
        <taxon>Metazoa</taxon>
        <taxon>Chordata</taxon>
        <taxon>Craniata</taxon>
        <taxon>Vertebrata</taxon>
        <taxon>Euteleostomi</taxon>
        <taxon>Lepidosauria</taxon>
        <taxon>Squamata</taxon>
        <taxon>Bifurcata</taxon>
        <taxon>Unidentata</taxon>
        <taxon>Episquamata</taxon>
        <taxon>Toxicofera</taxon>
        <taxon>Serpentes</taxon>
        <taxon>Colubroidea</taxon>
        <taxon>Elapidae</taxon>
        <taxon>Elapinae</taxon>
        <taxon>Ophiophagus</taxon>
    </lineage>
</organism>
<feature type="region of interest" description="Disordered" evidence="11">
    <location>
        <begin position="200"/>
        <end position="222"/>
    </location>
</feature>
<dbReference type="GO" id="GO:0000981">
    <property type="term" value="F:DNA-binding transcription factor activity, RNA polymerase II-specific"/>
    <property type="evidence" value="ECO:0007669"/>
    <property type="project" value="TreeGrafter"/>
</dbReference>
<dbReference type="PROSITE" id="PS00028">
    <property type="entry name" value="ZINC_FINGER_C2H2_1"/>
    <property type="match status" value="7"/>
</dbReference>
<evidence type="ECO:0000256" key="11">
    <source>
        <dbReference type="SAM" id="MobiDB-lite"/>
    </source>
</evidence>
<dbReference type="Gene3D" id="3.30.160.60">
    <property type="entry name" value="Classic Zinc Finger"/>
    <property type="match status" value="7"/>
</dbReference>
<sequence length="737" mass="83878">MCKLCNLFSPNQSELLSHASEKHSEDGTKVDEIIILLRPLTTPADLNKNGEELLVVKRKRGRPKGSTKKCYAEEESAESTTSAPSEGVQLGPEEGGELVDVPADNLECRKCNRKFSNSRQLRKHICILVKNEDLEEEGDSGNDSDVDLDRREDEREKPSKRQRVQRTEKSLSSKEADSGAKNPIISVVLTAHEAIPVPVEAASPKNEQPVNSETSVADSSQRRGYQEYAIQQTPYEQPMKSSRLGATQLKIFTCEYCNKVFKFKHSLQAHLRIHTNEKPYKCSFCSYASAIKANLNVHLRKHTGEKFSCDYCPFTCLSKGHLKVHVERVHKKIKQHCRFCKKKYSDVKNLIKHIKEAHDLQDKKVKNVFDQLRLMTREGKRQLLYDCQICERKFKNELDRDRHMLVHGDQRPFACELCGHGATKYQALELHVRKHPFVYICSECSKKFVSSIRLRSHIKDAHGEMTETSVFNNSINQSFCLLEPGGDIQQEALGEELSQTAAELSLLNSNTLCVCDVEQLLGDENSTLNQKCQGPESVPDTQEESQSVCPDHQVVNDSTLEKKDVSSSLPILESGVESHQNPESGPQPSEDQTGAAAFMQILDNLQKQQMNTALCEKIRKVYGDLECEYCGKLFWYQVHFDMHVRTHTREHLHYCSQCNYSSITKNCLKRHVIQKHSNILLKCPTEDCDYSTPDKYKLQAHLKVHSELDKKSYSCPVCEKSFSEDRLIKAHIKTNHP</sequence>
<feature type="domain" description="C2H2-type" evidence="12">
    <location>
        <begin position="252"/>
        <end position="279"/>
    </location>
</feature>
<feature type="region of interest" description="Disordered" evidence="11">
    <location>
        <begin position="528"/>
        <end position="547"/>
    </location>
</feature>
<dbReference type="FunFam" id="3.30.160.60:FF:000306">
    <property type="entry name" value="Zinc finger and AT-hook domain containing"/>
    <property type="match status" value="1"/>
</dbReference>
<evidence type="ECO:0000313" key="14">
    <source>
        <dbReference type="Proteomes" id="UP000018936"/>
    </source>
</evidence>
<evidence type="ECO:0000256" key="10">
    <source>
        <dbReference type="PROSITE-ProRule" id="PRU00042"/>
    </source>
</evidence>
<dbReference type="PROSITE" id="PS50157">
    <property type="entry name" value="ZINC_FINGER_C2H2_2"/>
    <property type="match status" value="8"/>
</dbReference>
<dbReference type="FunFam" id="3.30.160.60:FF:000401">
    <property type="entry name" value="Zinc finger and AT-hook domain containing"/>
    <property type="match status" value="1"/>
</dbReference>